<feature type="region of interest" description="Disordered" evidence="1">
    <location>
        <begin position="1"/>
        <end position="33"/>
    </location>
</feature>
<sequence>MSLHFENPTPLTYAETPRCGRQRSAISQSVSRVTHTELAKSSGSILTIRPLTGHVARRFPCVWTPEKTSEREVLQLGRRTQGRYEELGFVTATGILETRNPSAG</sequence>
<evidence type="ECO:0000313" key="3">
    <source>
        <dbReference type="Proteomes" id="UP000886998"/>
    </source>
</evidence>
<dbReference type="EMBL" id="BMAV01023338">
    <property type="protein sequence ID" value="GFY79001.1"/>
    <property type="molecule type" value="Genomic_DNA"/>
</dbReference>
<evidence type="ECO:0000256" key="1">
    <source>
        <dbReference type="SAM" id="MobiDB-lite"/>
    </source>
</evidence>
<name>A0A8X6YTK0_9ARAC</name>
<accession>A0A8X6YTK0</accession>
<evidence type="ECO:0000313" key="2">
    <source>
        <dbReference type="EMBL" id="GFY79001.1"/>
    </source>
</evidence>
<protein>
    <submittedName>
        <fullName evidence="2">Uncharacterized protein</fullName>
    </submittedName>
</protein>
<comment type="caution">
    <text evidence="2">The sequence shown here is derived from an EMBL/GenBank/DDBJ whole genome shotgun (WGS) entry which is preliminary data.</text>
</comment>
<dbReference type="Proteomes" id="UP000886998">
    <property type="component" value="Unassembled WGS sequence"/>
</dbReference>
<feature type="compositionally biased region" description="Polar residues" evidence="1">
    <location>
        <begin position="24"/>
        <end position="33"/>
    </location>
</feature>
<dbReference type="AlphaFoldDB" id="A0A8X6YTK0"/>
<proteinExistence type="predicted"/>
<organism evidence="2 3">
    <name type="scientific">Trichonephila inaurata madagascariensis</name>
    <dbReference type="NCBI Taxonomy" id="2747483"/>
    <lineage>
        <taxon>Eukaryota</taxon>
        <taxon>Metazoa</taxon>
        <taxon>Ecdysozoa</taxon>
        <taxon>Arthropoda</taxon>
        <taxon>Chelicerata</taxon>
        <taxon>Arachnida</taxon>
        <taxon>Araneae</taxon>
        <taxon>Araneomorphae</taxon>
        <taxon>Entelegynae</taxon>
        <taxon>Araneoidea</taxon>
        <taxon>Nephilidae</taxon>
        <taxon>Trichonephila</taxon>
        <taxon>Trichonephila inaurata</taxon>
    </lineage>
</organism>
<gene>
    <name evidence="2" type="ORF">TNIN_395091</name>
</gene>
<keyword evidence="3" id="KW-1185">Reference proteome</keyword>
<reference evidence="2" key="1">
    <citation type="submission" date="2020-08" db="EMBL/GenBank/DDBJ databases">
        <title>Multicomponent nature underlies the extraordinary mechanical properties of spider dragline silk.</title>
        <authorList>
            <person name="Kono N."/>
            <person name="Nakamura H."/>
            <person name="Mori M."/>
            <person name="Yoshida Y."/>
            <person name="Ohtoshi R."/>
            <person name="Malay A.D."/>
            <person name="Moran D.A.P."/>
            <person name="Tomita M."/>
            <person name="Numata K."/>
            <person name="Arakawa K."/>
        </authorList>
    </citation>
    <scope>NUCLEOTIDE SEQUENCE</scope>
</reference>